<comment type="caution">
    <text evidence="2">The sequence shown here is derived from an EMBL/GenBank/DDBJ whole genome shotgun (WGS) entry which is preliminary data.</text>
</comment>
<gene>
    <name evidence="2" type="ORF">VVD49_18615</name>
</gene>
<keyword evidence="3" id="KW-1185">Reference proteome</keyword>
<dbReference type="Proteomes" id="UP001331561">
    <property type="component" value="Unassembled WGS sequence"/>
</dbReference>
<dbReference type="EMBL" id="JAYXHS010000004">
    <property type="protein sequence ID" value="MEC5387753.1"/>
    <property type="molecule type" value="Genomic_DNA"/>
</dbReference>
<feature type="domain" description="DUF6471" evidence="1">
    <location>
        <begin position="23"/>
        <end position="84"/>
    </location>
</feature>
<proteinExistence type="predicted"/>
<reference evidence="2 3" key="1">
    <citation type="submission" date="2024-01" db="EMBL/GenBank/DDBJ databases">
        <title>Uliginosibacterium soil sp. nov.</title>
        <authorList>
            <person name="Lv Y."/>
        </authorList>
    </citation>
    <scope>NUCLEOTIDE SEQUENCE [LARGE SCALE GENOMIC DNA]</scope>
    <source>
        <strain evidence="2 3">H3</strain>
    </source>
</reference>
<protein>
    <submittedName>
        <fullName evidence="2">DUF6471 domain-containing protein</fullName>
    </submittedName>
</protein>
<accession>A0ABU6K7B1</accession>
<evidence type="ECO:0000313" key="2">
    <source>
        <dbReference type="EMBL" id="MEC5387753.1"/>
    </source>
</evidence>
<evidence type="ECO:0000259" key="1">
    <source>
        <dbReference type="Pfam" id="PF20075"/>
    </source>
</evidence>
<organism evidence="2 3">
    <name type="scientific">Uliginosibacterium silvisoli</name>
    <dbReference type="NCBI Taxonomy" id="3114758"/>
    <lineage>
        <taxon>Bacteria</taxon>
        <taxon>Pseudomonadati</taxon>
        <taxon>Pseudomonadota</taxon>
        <taxon>Betaproteobacteria</taxon>
        <taxon>Rhodocyclales</taxon>
        <taxon>Zoogloeaceae</taxon>
        <taxon>Uliginosibacterium</taxon>
    </lineage>
</organism>
<dbReference type="RefSeq" id="WP_327600727.1">
    <property type="nucleotide sequence ID" value="NZ_JAYXHS010000004.1"/>
</dbReference>
<evidence type="ECO:0000313" key="3">
    <source>
        <dbReference type="Proteomes" id="UP001331561"/>
    </source>
</evidence>
<dbReference type="InterPro" id="IPR045526">
    <property type="entry name" value="DUF6471"/>
</dbReference>
<name>A0ABU6K7B1_9RHOO</name>
<sequence>MSKVQRGRFIRPEAAAARGANPWGAFASELIKERLARQGWGYRDLADKLSALGLELEPAAVNRKVNRGDFSAGFLLMCLHALGVGRIEFEGERSAMAVGVGDEPQSYAPNATSAGNDGKELDALIGFGGRKKKAK</sequence>
<dbReference type="Pfam" id="PF20075">
    <property type="entry name" value="DUF6471"/>
    <property type="match status" value="1"/>
</dbReference>